<dbReference type="PANTHER" id="PTHR10328">
    <property type="entry name" value="PROTEIN MAX MYC-ASSOCIATED FACTOR X"/>
    <property type="match status" value="1"/>
</dbReference>
<feature type="region of interest" description="Disordered" evidence="4">
    <location>
        <begin position="41"/>
        <end position="133"/>
    </location>
</feature>
<keyword evidence="7" id="KW-1185">Reference proteome</keyword>
<evidence type="ECO:0000256" key="4">
    <source>
        <dbReference type="SAM" id="MobiDB-lite"/>
    </source>
</evidence>
<dbReference type="SUPFAM" id="SSF47459">
    <property type="entry name" value="HLH, helix-loop-helix DNA-binding domain"/>
    <property type="match status" value="1"/>
</dbReference>
<name>A0A1M8A804_MALS4</name>
<dbReference type="VEuPathDB" id="FungiDB:MSYG_2920"/>
<evidence type="ECO:0000313" key="6">
    <source>
        <dbReference type="EMBL" id="SHO78573.1"/>
    </source>
</evidence>
<dbReference type="GO" id="GO:0003700">
    <property type="term" value="F:DNA-binding transcription factor activity"/>
    <property type="evidence" value="ECO:0007669"/>
    <property type="project" value="TreeGrafter"/>
</dbReference>
<dbReference type="Proteomes" id="UP000186303">
    <property type="component" value="Chromosome 4"/>
</dbReference>
<keyword evidence="2" id="KW-0539">Nucleus</keyword>
<dbReference type="InterPro" id="IPR036638">
    <property type="entry name" value="HLH_DNA-bd_sf"/>
</dbReference>
<evidence type="ECO:0000256" key="3">
    <source>
        <dbReference type="SAM" id="Coils"/>
    </source>
</evidence>
<evidence type="ECO:0000259" key="5">
    <source>
        <dbReference type="PROSITE" id="PS50888"/>
    </source>
</evidence>
<sequence>MITWYCATWCATGNVAARVACSCFATRVPHRVERMSAEPVGFDPSIASRGRSQSPGLAVPVDLGPESHVSSYSMHAATDKPEGSDLAFQSGHPPAYSNGAEGKKDAGDHNASMDPNLTGPRRSEGAQSGYPNVRQEQPAYRLDLLQTDPNLDSNASLPGDGAEADHVSRAFPFLSNTMAAQEGDARASIFPSNFSGVGAAPATSAYKKSDADALTGSAGGADAANAASLHGKAPRGSSYDSLSSEKKETPYSRSPSLRVTHKIAERKRRKEMKDLFDELKDYVPVDRGPKTSKGDILTKAVLQFQTLHREREQLIEALEAAHQELNHLRQVAGSSDHAGAAAAGLPQHVYSHSSAPPASYLPRGAADARIHEHLPLGRNDKGEAAAPSASGVGIGGGAPRSNEFLSDLRLDRLRQPDDNVHPNFKQLEHGASVLDQSLGGTRSFHPEPYQAGLVSGLPSGQDASAMDSDAGSHVGRASRDQAFGTTRFMPRESDVIPDGASSNAPAM</sequence>
<evidence type="ECO:0000256" key="2">
    <source>
        <dbReference type="ARBA" id="ARBA00023242"/>
    </source>
</evidence>
<protein>
    <recommendedName>
        <fullName evidence="5">BHLH domain-containing protein</fullName>
    </recommendedName>
</protein>
<proteinExistence type="predicted"/>
<feature type="region of interest" description="Disordered" evidence="4">
    <location>
        <begin position="455"/>
        <end position="476"/>
    </location>
</feature>
<dbReference type="GO" id="GO:0003677">
    <property type="term" value="F:DNA binding"/>
    <property type="evidence" value="ECO:0007669"/>
    <property type="project" value="UniProtKB-KW"/>
</dbReference>
<dbReference type="OMA" id="SMDPNLT"/>
<gene>
    <name evidence="6" type="ORF">MSYG_2920</name>
</gene>
<dbReference type="OrthoDB" id="8964853at2759"/>
<dbReference type="STRING" id="1230383.A0A1M8A804"/>
<dbReference type="PROSITE" id="PS50888">
    <property type="entry name" value="BHLH"/>
    <property type="match status" value="1"/>
</dbReference>
<feature type="domain" description="BHLH" evidence="5">
    <location>
        <begin position="256"/>
        <end position="307"/>
    </location>
</feature>
<dbReference type="InterPro" id="IPR011598">
    <property type="entry name" value="bHLH_dom"/>
</dbReference>
<dbReference type="GO" id="GO:0046983">
    <property type="term" value="F:protein dimerization activity"/>
    <property type="evidence" value="ECO:0007669"/>
    <property type="project" value="InterPro"/>
</dbReference>
<evidence type="ECO:0000313" key="7">
    <source>
        <dbReference type="Proteomes" id="UP000186303"/>
    </source>
</evidence>
<feature type="coiled-coil region" evidence="3">
    <location>
        <begin position="304"/>
        <end position="331"/>
    </location>
</feature>
<dbReference type="PANTHER" id="PTHR10328:SF15">
    <property type="entry name" value="BHLH TRANSCRIPTION FACTOR"/>
    <property type="match status" value="1"/>
</dbReference>
<dbReference type="GO" id="GO:0090575">
    <property type="term" value="C:RNA polymerase II transcription regulator complex"/>
    <property type="evidence" value="ECO:0007669"/>
    <property type="project" value="TreeGrafter"/>
</dbReference>
<evidence type="ECO:0000256" key="1">
    <source>
        <dbReference type="ARBA" id="ARBA00023125"/>
    </source>
</evidence>
<dbReference type="EMBL" id="LT671824">
    <property type="protein sequence ID" value="SHO78573.1"/>
    <property type="molecule type" value="Genomic_DNA"/>
</dbReference>
<keyword evidence="3" id="KW-0175">Coiled coil</keyword>
<dbReference type="GO" id="GO:0045944">
    <property type="term" value="P:positive regulation of transcription by RNA polymerase II"/>
    <property type="evidence" value="ECO:0007669"/>
    <property type="project" value="TreeGrafter"/>
</dbReference>
<feature type="region of interest" description="Disordered" evidence="4">
    <location>
        <begin position="212"/>
        <end position="264"/>
    </location>
</feature>
<dbReference type="Gene3D" id="4.10.280.10">
    <property type="entry name" value="Helix-loop-helix DNA-binding domain"/>
    <property type="match status" value="1"/>
</dbReference>
<keyword evidence="1" id="KW-0238">DNA-binding</keyword>
<accession>A0A1M8A804</accession>
<dbReference type="Pfam" id="PF00010">
    <property type="entry name" value="HLH"/>
    <property type="match status" value="1"/>
</dbReference>
<organism evidence="6 7">
    <name type="scientific">Malassezia sympodialis (strain ATCC 42132)</name>
    <name type="common">Atopic eczema-associated yeast</name>
    <dbReference type="NCBI Taxonomy" id="1230383"/>
    <lineage>
        <taxon>Eukaryota</taxon>
        <taxon>Fungi</taxon>
        <taxon>Dikarya</taxon>
        <taxon>Basidiomycota</taxon>
        <taxon>Ustilaginomycotina</taxon>
        <taxon>Malasseziomycetes</taxon>
        <taxon>Malasseziales</taxon>
        <taxon>Malasseziaceae</taxon>
        <taxon>Malassezia</taxon>
    </lineage>
</organism>
<reference evidence="7" key="1">
    <citation type="journal article" date="2017" name="Nucleic Acids Res.">
        <title>Proteogenomics produces comprehensive and highly accurate protein-coding gene annotation in a complete genome assembly of Malassezia sympodialis.</title>
        <authorList>
            <person name="Zhu Y."/>
            <person name="Engstroem P.G."/>
            <person name="Tellgren-Roth C."/>
            <person name="Baudo C.D."/>
            <person name="Kennell J.C."/>
            <person name="Sun S."/>
            <person name="Billmyre R.B."/>
            <person name="Schroeder M.S."/>
            <person name="Andersson A."/>
            <person name="Holm T."/>
            <person name="Sigurgeirsson B."/>
            <person name="Wu G."/>
            <person name="Sankaranarayanan S.R."/>
            <person name="Siddharthan R."/>
            <person name="Sanyal K."/>
            <person name="Lundeberg J."/>
            <person name="Nystedt B."/>
            <person name="Boekhout T."/>
            <person name="Dawson T.L. Jr."/>
            <person name="Heitman J."/>
            <person name="Scheynius A."/>
            <person name="Lehtioe J."/>
        </authorList>
    </citation>
    <scope>NUCLEOTIDE SEQUENCE [LARGE SCALE GENOMIC DNA]</scope>
    <source>
        <strain evidence="7">ATCC 42132</strain>
    </source>
</reference>
<dbReference type="SMART" id="SM00353">
    <property type="entry name" value="HLH"/>
    <property type="match status" value="1"/>
</dbReference>
<feature type="region of interest" description="Disordered" evidence="4">
    <location>
        <begin position="378"/>
        <end position="400"/>
    </location>
</feature>
<dbReference type="AlphaFoldDB" id="A0A1M8A804"/>